<feature type="domain" description="SARAH" evidence="2">
    <location>
        <begin position="403"/>
        <end position="450"/>
    </location>
</feature>
<dbReference type="EMBL" id="AMQM01001301">
    <property type="status" value="NOT_ANNOTATED_CDS"/>
    <property type="molecule type" value="Genomic_DNA"/>
</dbReference>
<dbReference type="Proteomes" id="UP000015101">
    <property type="component" value="Unassembled WGS sequence"/>
</dbReference>
<feature type="region of interest" description="Disordered" evidence="1">
    <location>
        <begin position="450"/>
        <end position="479"/>
    </location>
</feature>
<dbReference type="HOGENOM" id="CLU_561743_0_0_1"/>
<dbReference type="InParanoid" id="T1ETP1"/>
<dbReference type="STRING" id="6412.T1ETP1"/>
<accession>T1ETP1</accession>
<feature type="compositionally biased region" description="Gly residues" evidence="1">
    <location>
        <begin position="453"/>
        <end position="472"/>
    </location>
</feature>
<dbReference type="PANTHER" id="PTHR22738:SF10">
    <property type="entry name" value="RAS ASSOCIATION DOMAIN-CONTAINING PROTEIN 1 HOMOLOG"/>
    <property type="match status" value="1"/>
</dbReference>
<dbReference type="CTD" id="20199941"/>
<dbReference type="EMBL" id="KB097495">
    <property type="protein sequence ID" value="ESN96087.1"/>
    <property type="molecule type" value="Genomic_DNA"/>
</dbReference>
<feature type="compositionally biased region" description="Polar residues" evidence="1">
    <location>
        <begin position="14"/>
        <end position="26"/>
    </location>
</feature>
<dbReference type="Gene3D" id="1.20.5.110">
    <property type="match status" value="1"/>
</dbReference>
<dbReference type="EnsemblMetazoa" id="HelroT163117">
    <property type="protein sequence ID" value="HelroP163117"/>
    <property type="gene ID" value="HelroG163117"/>
</dbReference>
<name>T1ETP1_HELRO</name>
<evidence type="ECO:0000256" key="1">
    <source>
        <dbReference type="SAM" id="MobiDB-lite"/>
    </source>
</evidence>
<reference evidence="5" key="1">
    <citation type="submission" date="2012-12" db="EMBL/GenBank/DDBJ databases">
        <authorList>
            <person name="Hellsten U."/>
            <person name="Grimwood J."/>
            <person name="Chapman J.A."/>
            <person name="Shapiro H."/>
            <person name="Aerts A."/>
            <person name="Otillar R.P."/>
            <person name="Terry A.Y."/>
            <person name="Boore J.L."/>
            <person name="Simakov O."/>
            <person name="Marletaz F."/>
            <person name="Cho S.-J."/>
            <person name="Edsinger-Gonzales E."/>
            <person name="Havlak P."/>
            <person name="Kuo D.-H."/>
            <person name="Larsson T."/>
            <person name="Lv J."/>
            <person name="Arendt D."/>
            <person name="Savage R."/>
            <person name="Osoegawa K."/>
            <person name="de Jong P."/>
            <person name="Lindberg D.R."/>
            <person name="Seaver E.C."/>
            <person name="Weisblat D.A."/>
            <person name="Putnam N.H."/>
            <person name="Grigoriev I.V."/>
            <person name="Rokhsar D.S."/>
        </authorList>
    </citation>
    <scope>NUCLEOTIDE SEQUENCE</scope>
</reference>
<dbReference type="InterPro" id="IPR033614">
    <property type="entry name" value="RASSF1-6"/>
</dbReference>
<dbReference type="OrthoDB" id="74314at2759"/>
<dbReference type="GO" id="GO:0007165">
    <property type="term" value="P:signal transduction"/>
    <property type="evidence" value="ECO:0000318"/>
    <property type="project" value="GO_Central"/>
</dbReference>
<dbReference type="RefSeq" id="XP_009025335.1">
    <property type="nucleotide sequence ID" value="XM_009027087.1"/>
</dbReference>
<dbReference type="InterPro" id="IPR011524">
    <property type="entry name" value="SARAH_dom"/>
</dbReference>
<evidence type="ECO:0000313" key="4">
    <source>
        <dbReference type="EnsemblMetazoa" id="HelroP163117"/>
    </source>
</evidence>
<evidence type="ECO:0000313" key="3">
    <source>
        <dbReference type="EMBL" id="ESN96087.1"/>
    </source>
</evidence>
<dbReference type="InterPro" id="IPR000159">
    <property type="entry name" value="RA_dom"/>
</dbReference>
<dbReference type="Gene3D" id="3.10.20.90">
    <property type="entry name" value="Phosphatidylinositol 3-kinase Catalytic Subunit, Chain A, domain 1"/>
    <property type="match status" value="1"/>
</dbReference>
<gene>
    <name evidence="4" type="primary">20199941</name>
    <name evidence="3" type="ORF">HELRODRAFT_163117</name>
</gene>
<organism evidence="4 5">
    <name type="scientific">Helobdella robusta</name>
    <name type="common">Californian leech</name>
    <dbReference type="NCBI Taxonomy" id="6412"/>
    <lineage>
        <taxon>Eukaryota</taxon>
        <taxon>Metazoa</taxon>
        <taxon>Spiralia</taxon>
        <taxon>Lophotrochozoa</taxon>
        <taxon>Annelida</taxon>
        <taxon>Clitellata</taxon>
        <taxon>Hirudinea</taxon>
        <taxon>Rhynchobdellida</taxon>
        <taxon>Glossiphoniidae</taxon>
        <taxon>Helobdella</taxon>
    </lineage>
</organism>
<evidence type="ECO:0000313" key="5">
    <source>
        <dbReference type="Proteomes" id="UP000015101"/>
    </source>
</evidence>
<dbReference type="GeneID" id="20199941"/>
<dbReference type="CDD" id="cd21885">
    <property type="entry name" value="SARAH_RASSF1-like"/>
    <property type="match status" value="1"/>
</dbReference>
<keyword evidence="5" id="KW-1185">Reference proteome</keyword>
<dbReference type="eggNOG" id="KOG4239">
    <property type="taxonomic scope" value="Eukaryota"/>
</dbReference>
<dbReference type="PROSITE" id="PS50951">
    <property type="entry name" value="SARAH"/>
    <property type="match status" value="1"/>
</dbReference>
<dbReference type="Pfam" id="PF16517">
    <property type="entry name" value="Nore1-SARAH"/>
    <property type="match status" value="1"/>
</dbReference>
<sequence>MLKRPKSSDAYYRGSTSTPNSNNQAASNNKLVSAIISPCHRPSYHTPPLGHIRPDWMSLQDIPDECLDPSPEKPVAPISLAEADPEHLWDGNKKLFVQLLDDMDNIGDVAGVSEGSARRRKKARELFTDWLFSSNRKSSDNPPTPTPDVTNVHLRSKSNNFDPRRFSGDFTNFDVRIPVGVEPSIPRALPGRLERQTPSRRSCGGVLDRKNLYNKWRPSSIHLPNEDEADSGYHSGNSAVLGSICQLPSKGQMTLTLEDLRRRIDKFNTNNTHGLLMDMPSDRSTTFQGFIRVHMNLIRPISMRISKKPMTIYDTLTRKKQGCAKNKPFPDATAATTATTTTTAITTISNTRIEVIAALLSKFNISDSPRKFALYERICYPNNPRIQNLDFNKFVLQENDTGEIMWEAFSLPELESFLNVLDKEEKECINQVREKYRTTKSHMQKRLDELGKLGSGRGPGMGGDGRNKGGSSGSSAGNKKRVAIFV</sequence>
<dbReference type="PANTHER" id="PTHR22738">
    <property type="entry name" value="RASSF"/>
    <property type="match status" value="1"/>
</dbReference>
<reference evidence="3 5" key="2">
    <citation type="journal article" date="2013" name="Nature">
        <title>Insights into bilaterian evolution from three spiralian genomes.</title>
        <authorList>
            <person name="Simakov O."/>
            <person name="Marletaz F."/>
            <person name="Cho S.J."/>
            <person name="Edsinger-Gonzales E."/>
            <person name="Havlak P."/>
            <person name="Hellsten U."/>
            <person name="Kuo D.H."/>
            <person name="Larsson T."/>
            <person name="Lv J."/>
            <person name="Arendt D."/>
            <person name="Savage R."/>
            <person name="Osoegawa K."/>
            <person name="de Jong P."/>
            <person name="Grimwood J."/>
            <person name="Chapman J.A."/>
            <person name="Shapiro H."/>
            <person name="Aerts A."/>
            <person name="Otillar R.P."/>
            <person name="Terry A.Y."/>
            <person name="Boore J.L."/>
            <person name="Grigoriev I.V."/>
            <person name="Lindberg D.R."/>
            <person name="Seaver E.C."/>
            <person name="Weisblat D.A."/>
            <person name="Putnam N.H."/>
            <person name="Rokhsar D.S."/>
        </authorList>
    </citation>
    <scope>NUCLEOTIDE SEQUENCE</scope>
</reference>
<dbReference type="KEGG" id="hro:HELRODRAFT_163117"/>
<protein>
    <recommendedName>
        <fullName evidence="2">SARAH domain-containing protein</fullName>
    </recommendedName>
</protein>
<feature type="region of interest" description="Disordered" evidence="1">
    <location>
        <begin position="133"/>
        <end position="163"/>
    </location>
</feature>
<dbReference type="AlphaFoldDB" id="T1ETP1"/>
<evidence type="ECO:0000259" key="2">
    <source>
        <dbReference type="PROSITE" id="PS50951"/>
    </source>
</evidence>
<feature type="region of interest" description="Disordered" evidence="1">
    <location>
        <begin position="1"/>
        <end position="26"/>
    </location>
</feature>
<proteinExistence type="predicted"/>
<reference evidence="4" key="3">
    <citation type="submission" date="2015-06" db="UniProtKB">
        <authorList>
            <consortium name="EnsemblMetazoa"/>
        </authorList>
    </citation>
    <scope>IDENTIFICATION</scope>
</reference>
<dbReference type="Pfam" id="PF00788">
    <property type="entry name" value="RA"/>
    <property type="match status" value="1"/>
</dbReference>